<proteinExistence type="predicted"/>
<sequence>MGGGAGSKCSRKGDVVGSFISRVPFQKFVKQVVEQYGKKWFKCQKEAKYLDDAFVNESPRLGGTGVKKQVEVLLCGLITRFLWAEGIEEEELDMVVARSPYLICNMVDITHTKALDMSHGPILSAQERQARDDSWMAHMFGMAELKLRIGGCPVTDDEMENLVERYPLMESEPFDDDEAFADEAMDEEDDDDANALTTMMTIDSFLAANYNLQ</sequence>
<organism evidence="1 2">
    <name type="scientific">Solanum commersonii</name>
    <name type="common">Commerson's wild potato</name>
    <name type="synonym">Commerson's nightshade</name>
    <dbReference type="NCBI Taxonomy" id="4109"/>
    <lineage>
        <taxon>Eukaryota</taxon>
        <taxon>Viridiplantae</taxon>
        <taxon>Streptophyta</taxon>
        <taxon>Embryophyta</taxon>
        <taxon>Tracheophyta</taxon>
        <taxon>Spermatophyta</taxon>
        <taxon>Magnoliopsida</taxon>
        <taxon>eudicotyledons</taxon>
        <taxon>Gunneridae</taxon>
        <taxon>Pentapetalae</taxon>
        <taxon>asterids</taxon>
        <taxon>lamiids</taxon>
        <taxon>Solanales</taxon>
        <taxon>Solanaceae</taxon>
        <taxon>Solanoideae</taxon>
        <taxon>Solaneae</taxon>
        <taxon>Solanum</taxon>
    </lineage>
</organism>
<reference evidence="1 2" key="1">
    <citation type="submission" date="2020-09" db="EMBL/GenBank/DDBJ databases">
        <title>De no assembly of potato wild relative species, Solanum commersonii.</title>
        <authorList>
            <person name="Cho K."/>
        </authorList>
    </citation>
    <scope>NUCLEOTIDE SEQUENCE [LARGE SCALE GENOMIC DNA]</scope>
    <source>
        <strain evidence="1">LZ3.2</strain>
        <tissue evidence="1">Leaf</tissue>
    </source>
</reference>
<dbReference type="Proteomes" id="UP000824120">
    <property type="component" value="Chromosome 1"/>
</dbReference>
<comment type="caution">
    <text evidence="1">The sequence shown here is derived from an EMBL/GenBank/DDBJ whole genome shotgun (WGS) entry which is preliminary data.</text>
</comment>
<keyword evidence="2" id="KW-1185">Reference proteome</keyword>
<dbReference type="AlphaFoldDB" id="A0A9J6B7E2"/>
<accession>A0A9J6B7E2</accession>
<name>A0A9J6B7E2_SOLCO</name>
<protein>
    <submittedName>
        <fullName evidence="1">Uncharacterized protein</fullName>
    </submittedName>
</protein>
<evidence type="ECO:0000313" key="2">
    <source>
        <dbReference type="Proteomes" id="UP000824120"/>
    </source>
</evidence>
<evidence type="ECO:0000313" key="1">
    <source>
        <dbReference type="EMBL" id="KAG5632614.1"/>
    </source>
</evidence>
<gene>
    <name evidence="1" type="ORF">H5410_004331</name>
</gene>
<dbReference type="EMBL" id="JACXVP010000001">
    <property type="protein sequence ID" value="KAG5632614.1"/>
    <property type="molecule type" value="Genomic_DNA"/>
</dbReference>
<dbReference type="OrthoDB" id="1328783at2759"/>